<keyword evidence="2" id="KW-0472">Membrane</keyword>
<evidence type="ECO:0000256" key="1">
    <source>
        <dbReference type="SAM" id="MobiDB-lite"/>
    </source>
</evidence>
<proteinExistence type="predicted"/>
<dbReference type="OrthoDB" id="5428890at2759"/>
<dbReference type="Proteomes" id="UP000799538">
    <property type="component" value="Unassembled WGS sequence"/>
</dbReference>
<keyword evidence="2" id="KW-1133">Transmembrane helix</keyword>
<evidence type="ECO:0000313" key="3">
    <source>
        <dbReference type="EMBL" id="KAF2228144.1"/>
    </source>
</evidence>
<protein>
    <submittedName>
        <fullName evidence="3">Uncharacterized protein</fullName>
    </submittedName>
</protein>
<gene>
    <name evidence="3" type="ORF">BDZ85DRAFT_12283</name>
</gene>
<name>A0A6A6GQW4_9PEZI</name>
<feature type="region of interest" description="Disordered" evidence="1">
    <location>
        <begin position="1"/>
        <end position="22"/>
    </location>
</feature>
<reference evidence="4" key="1">
    <citation type="journal article" date="2020" name="Stud. Mycol.">
        <title>101 Dothideomycetes genomes: A test case for predicting lifestyles and emergence of pathogens.</title>
        <authorList>
            <person name="Haridas S."/>
            <person name="Albert R."/>
            <person name="Binder M."/>
            <person name="Bloem J."/>
            <person name="LaButti K."/>
            <person name="Salamov A."/>
            <person name="Andreopoulos B."/>
            <person name="Baker S."/>
            <person name="Barry K."/>
            <person name="Bills G."/>
            <person name="Bluhm B."/>
            <person name="Cannon C."/>
            <person name="Castanera R."/>
            <person name="Culley D."/>
            <person name="Daum C."/>
            <person name="Ezra D."/>
            <person name="Gonzalez J."/>
            <person name="Henrissat B."/>
            <person name="Kuo A."/>
            <person name="Liang C."/>
            <person name="Lipzen A."/>
            <person name="Lutzoni F."/>
            <person name="Magnuson J."/>
            <person name="Mondo S."/>
            <person name="Nolan M."/>
            <person name="Ohm R."/>
            <person name="Pangilinan J."/>
            <person name="Park H.-J."/>
            <person name="Ramirez L."/>
            <person name="Alfaro M."/>
            <person name="Sun H."/>
            <person name="Tritt A."/>
            <person name="Yoshinaga Y."/>
            <person name="Zwiers L.-H."/>
            <person name="Turgeon B."/>
            <person name="Goodwin S."/>
            <person name="Spatafora J."/>
            <person name="Crous P."/>
            <person name="Grigoriev I."/>
        </authorList>
    </citation>
    <scope>NUCLEOTIDE SEQUENCE [LARGE SCALE GENOMIC DNA]</scope>
    <source>
        <strain evidence="4">CECT 20119</strain>
    </source>
</reference>
<dbReference type="AlphaFoldDB" id="A0A6A6GQW4"/>
<sequence length="472" mass="53812">MTSHSHAGLPLHTLDSNRPSGSNNIIKKPIAIAKPQKNWIPTSVLADIFGIDEGDIDMWPGTSAYCRYVELSFVAIMDPKFDAAWSKVGRSRPLKLAECWEWVATVAKAMPLQLTDGSISEVWQDLSARSAASTSTTSDSPAGNLILFATLLWTTMVFTPFIPSDLDASTAQLQARRQDGTVHTLKDDSFERPLPTTFRQLRRIMGAKRWQHLIGEDEKDELTPTSLFPSSLDYGSLSDICDVSIKWSDDLCSHLSLDPITRQLSIFRFPSFCAMSCNIKDDHTPLITKSLEMLYGVDMETSNETMVDRPQPHREILMSYRLLFGQSRRSRVLVKQELEALQKIRPDTFDPLLTTVCTRHLDHTLRGLPDYIWPRTCVDRKKGSLREFQEYNTSYDFPMFGQRLAKLQEFCLRQQPNKLRDFWRDRRHPLQWYTFWVVTIIGGVTVVLSILQLLVGIAQLIVAIQLPNDCRD</sequence>
<evidence type="ECO:0000256" key="2">
    <source>
        <dbReference type="SAM" id="Phobius"/>
    </source>
</evidence>
<organism evidence="3 4">
    <name type="scientific">Elsinoe ampelina</name>
    <dbReference type="NCBI Taxonomy" id="302913"/>
    <lineage>
        <taxon>Eukaryota</taxon>
        <taxon>Fungi</taxon>
        <taxon>Dikarya</taxon>
        <taxon>Ascomycota</taxon>
        <taxon>Pezizomycotina</taxon>
        <taxon>Dothideomycetes</taxon>
        <taxon>Dothideomycetidae</taxon>
        <taxon>Myriangiales</taxon>
        <taxon>Elsinoaceae</taxon>
        <taxon>Elsinoe</taxon>
    </lineage>
</organism>
<evidence type="ECO:0000313" key="4">
    <source>
        <dbReference type="Proteomes" id="UP000799538"/>
    </source>
</evidence>
<keyword evidence="4" id="KW-1185">Reference proteome</keyword>
<dbReference type="EMBL" id="ML992501">
    <property type="protein sequence ID" value="KAF2228144.1"/>
    <property type="molecule type" value="Genomic_DNA"/>
</dbReference>
<feature type="transmembrane region" description="Helical" evidence="2">
    <location>
        <begin position="433"/>
        <end position="466"/>
    </location>
</feature>
<accession>A0A6A6GQW4</accession>
<keyword evidence="2" id="KW-0812">Transmembrane</keyword>